<keyword evidence="1" id="KW-0732">Signal</keyword>
<dbReference type="AlphaFoldDB" id="A0A9X1HN26"/>
<protein>
    <submittedName>
        <fullName evidence="3">DUF5683 domain-containing protein</fullName>
    </submittedName>
</protein>
<dbReference type="Proteomes" id="UP001139409">
    <property type="component" value="Unassembled WGS sequence"/>
</dbReference>
<reference evidence="3" key="1">
    <citation type="submission" date="2021-09" db="EMBL/GenBank/DDBJ databases">
        <title>Fulvivirga sp. isolated from coastal sediment.</title>
        <authorList>
            <person name="Yu H."/>
        </authorList>
    </citation>
    <scope>NUCLEOTIDE SEQUENCE</scope>
    <source>
        <strain evidence="3">1062</strain>
    </source>
</reference>
<dbReference type="InterPro" id="IPR043738">
    <property type="entry name" value="DUF5683"/>
</dbReference>
<dbReference type="EMBL" id="JAIXNE010000001">
    <property type="protein sequence ID" value="MCA6073602.1"/>
    <property type="molecule type" value="Genomic_DNA"/>
</dbReference>
<feature type="domain" description="DUF5683" evidence="2">
    <location>
        <begin position="50"/>
        <end position="198"/>
    </location>
</feature>
<evidence type="ECO:0000259" key="2">
    <source>
        <dbReference type="Pfam" id="PF18935"/>
    </source>
</evidence>
<sequence>MKYSILLFFICISSWVSAQENQTDSIPQTVIDTVREVRDIEEIEMYAKKFVPRRASLYAAILPGAGQIYNRKYWKLPLVYGGFIALGLTVDFYNGLYQQYRSDIFGFLEDPNYSSSTGANLDRTRTLADNARRDRDFWIAMTGIFYLLQIADAHIDAHLKEFELNPNLQISFEPSVDPTYFAGYVQGFSSGISIKLKF</sequence>
<proteinExistence type="predicted"/>
<feature type="signal peptide" evidence="1">
    <location>
        <begin position="1"/>
        <end position="18"/>
    </location>
</feature>
<accession>A0A9X1HN26</accession>
<evidence type="ECO:0000313" key="3">
    <source>
        <dbReference type="EMBL" id="MCA6073602.1"/>
    </source>
</evidence>
<gene>
    <name evidence="3" type="ORF">LDX50_01930</name>
</gene>
<dbReference type="Pfam" id="PF18935">
    <property type="entry name" value="DUF5683"/>
    <property type="match status" value="1"/>
</dbReference>
<evidence type="ECO:0000256" key="1">
    <source>
        <dbReference type="SAM" id="SignalP"/>
    </source>
</evidence>
<evidence type="ECO:0000313" key="4">
    <source>
        <dbReference type="Proteomes" id="UP001139409"/>
    </source>
</evidence>
<keyword evidence="4" id="KW-1185">Reference proteome</keyword>
<name>A0A9X1HN26_9BACT</name>
<organism evidence="3 4">
    <name type="scientific">Fulvivirga sedimenti</name>
    <dbReference type="NCBI Taxonomy" id="2879465"/>
    <lineage>
        <taxon>Bacteria</taxon>
        <taxon>Pseudomonadati</taxon>
        <taxon>Bacteroidota</taxon>
        <taxon>Cytophagia</taxon>
        <taxon>Cytophagales</taxon>
        <taxon>Fulvivirgaceae</taxon>
        <taxon>Fulvivirga</taxon>
    </lineage>
</organism>
<feature type="chain" id="PRO_5040902024" evidence="1">
    <location>
        <begin position="19"/>
        <end position="198"/>
    </location>
</feature>
<dbReference type="RefSeq" id="WP_225696716.1">
    <property type="nucleotide sequence ID" value="NZ_JAIXNE010000001.1"/>
</dbReference>
<comment type="caution">
    <text evidence="3">The sequence shown here is derived from an EMBL/GenBank/DDBJ whole genome shotgun (WGS) entry which is preliminary data.</text>
</comment>